<feature type="compositionally biased region" description="Polar residues" evidence="1">
    <location>
        <begin position="91"/>
        <end position="100"/>
    </location>
</feature>
<keyword evidence="3" id="KW-1185">Reference proteome</keyword>
<organism evidence="2 3">
    <name type="scientific">Araneus ventricosus</name>
    <name type="common">Orbweaver spider</name>
    <name type="synonym">Epeira ventricosa</name>
    <dbReference type="NCBI Taxonomy" id="182803"/>
    <lineage>
        <taxon>Eukaryota</taxon>
        <taxon>Metazoa</taxon>
        <taxon>Ecdysozoa</taxon>
        <taxon>Arthropoda</taxon>
        <taxon>Chelicerata</taxon>
        <taxon>Arachnida</taxon>
        <taxon>Araneae</taxon>
        <taxon>Araneomorphae</taxon>
        <taxon>Entelegynae</taxon>
        <taxon>Araneoidea</taxon>
        <taxon>Araneidae</taxon>
        <taxon>Araneus</taxon>
    </lineage>
</organism>
<protein>
    <submittedName>
        <fullName evidence="2">Uncharacterized protein</fullName>
    </submittedName>
</protein>
<evidence type="ECO:0000313" key="3">
    <source>
        <dbReference type="Proteomes" id="UP000499080"/>
    </source>
</evidence>
<reference evidence="2 3" key="1">
    <citation type="journal article" date="2019" name="Sci. Rep.">
        <title>Orb-weaving spider Araneus ventricosus genome elucidates the spidroin gene catalogue.</title>
        <authorList>
            <person name="Kono N."/>
            <person name="Nakamura H."/>
            <person name="Ohtoshi R."/>
            <person name="Moran D.A.P."/>
            <person name="Shinohara A."/>
            <person name="Yoshida Y."/>
            <person name="Fujiwara M."/>
            <person name="Mori M."/>
            <person name="Tomita M."/>
            <person name="Arakawa K."/>
        </authorList>
    </citation>
    <scope>NUCLEOTIDE SEQUENCE [LARGE SCALE GENOMIC DNA]</scope>
</reference>
<evidence type="ECO:0000313" key="2">
    <source>
        <dbReference type="EMBL" id="GBN23902.1"/>
    </source>
</evidence>
<dbReference type="OrthoDB" id="9909311at2759"/>
<dbReference type="EMBL" id="BGPR01007053">
    <property type="protein sequence ID" value="GBN23902.1"/>
    <property type="molecule type" value="Genomic_DNA"/>
</dbReference>
<name>A0A4Y2MBD2_ARAVE</name>
<accession>A0A4Y2MBD2</accession>
<gene>
    <name evidence="2" type="ORF">AVEN_164940_1</name>
</gene>
<dbReference type="AlphaFoldDB" id="A0A4Y2MBD2"/>
<feature type="region of interest" description="Disordered" evidence="1">
    <location>
        <begin position="77"/>
        <end position="100"/>
    </location>
</feature>
<comment type="caution">
    <text evidence="2">The sequence shown here is derived from an EMBL/GenBank/DDBJ whole genome shotgun (WGS) entry which is preliminary data.</text>
</comment>
<dbReference type="Proteomes" id="UP000499080">
    <property type="component" value="Unassembled WGS sequence"/>
</dbReference>
<proteinExistence type="predicted"/>
<sequence length="100" mass="11485">MGKFPPFKYVSCDKDIMISKLFKIDKLIEDILSGANLSDEEDVIPPSLKDAMDNIEKPQSYFFCQNNSEKTFNKLNSTHNALPNTHRRSARQTTVKDFLN</sequence>
<evidence type="ECO:0000256" key="1">
    <source>
        <dbReference type="SAM" id="MobiDB-lite"/>
    </source>
</evidence>